<protein>
    <submittedName>
        <fullName evidence="1">Uncharacterized protein</fullName>
    </submittedName>
</protein>
<organism evidence="1 2">
    <name type="scientific">Vannielia litorea</name>
    <dbReference type="NCBI Taxonomy" id="1217970"/>
    <lineage>
        <taxon>Bacteria</taxon>
        <taxon>Pseudomonadati</taxon>
        <taxon>Pseudomonadota</taxon>
        <taxon>Alphaproteobacteria</taxon>
        <taxon>Rhodobacterales</taxon>
        <taxon>Paracoccaceae</taxon>
        <taxon>Vannielia</taxon>
    </lineage>
</organism>
<dbReference type="RefSeq" id="WP_074257878.1">
    <property type="nucleotide sequence ID" value="NZ_FSRL01000002.1"/>
</dbReference>
<dbReference type="InterPro" id="IPR014894">
    <property type="entry name" value="DcrB/EagT6"/>
</dbReference>
<accession>A0A1N6ICX5</accession>
<evidence type="ECO:0000313" key="1">
    <source>
        <dbReference type="EMBL" id="SIO29862.1"/>
    </source>
</evidence>
<name>A0A1N6ICX5_9RHOB</name>
<dbReference type="OrthoDB" id="7563785at2"/>
<reference evidence="2" key="1">
    <citation type="submission" date="2016-11" db="EMBL/GenBank/DDBJ databases">
        <authorList>
            <person name="Varghese N."/>
            <person name="Submissions S."/>
        </authorList>
    </citation>
    <scope>NUCLEOTIDE SEQUENCE [LARGE SCALE GENOMIC DNA]</scope>
    <source>
        <strain evidence="2">DSM 29440</strain>
    </source>
</reference>
<dbReference type="InterPro" id="IPR016123">
    <property type="entry name" value="Mog1/PsbP_a/b/a-sand"/>
</dbReference>
<dbReference type="Proteomes" id="UP000184932">
    <property type="component" value="Unassembled WGS sequence"/>
</dbReference>
<dbReference type="Gene3D" id="3.40.1000.10">
    <property type="entry name" value="Mog1/PsbP, alpha/beta/alpha sandwich"/>
    <property type="match status" value="1"/>
</dbReference>
<dbReference type="SUPFAM" id="SSF55724">
    <property type="entry name" value="Mog1p/PsbP-like"/>
    <property type="match status" value="1"/>
</dbReference>
<proteinExistence type="predicted"/>
<dbReference type="AlphaFoldDB" id="A0A1N6ICX5"/>
<gene>
    <name evidence="1" type="ORF">SAMN05444002_3715</name>
</gene>
<dbReference type="Pfam" id="PF08786">
    <property type="entry name" value="DcrB"/>
    <property type="match status" value="1"/>
</dbReference>
<sequence length="142" mass="15649">MTLPDIRPPEGWSDKSMKIYTAATPGQAGMAANVVFSQEPQVDGATVEARLADFSAARHAEMQQALPSPLFHVVRQTVIEGHPAREFIVSWQNGPLRVTQWIVLLEGRDGMVVNGTATATEKEFNDAREVFEELFAQAARQL</sequence>
<dbReference type="EMBL" id="FSRL01000002">
    <property type="protein sequence ID" value="SIO29862.1"/>
    <property type="molecule type" value="Genomic_DNA"/>
</dbReference>
<keyword evidence="2" id="KW-1185">Reference proteome</keyword>
<dbReference type="STRING" id="1217970.SAMN05444002_3715"/>
<evidence type="ECO:0000313" key="2">
    <source>
        <dbReference type="Proteomes" id="UP000184932"/>
    </source>
</evidence>